<dbReference type="InterPro" id="IPR036390">
    <property type="entry name" value="WH_DNA-bd_sf"/>
</dbReference>
<dbReference type="PROSITE" id="PS50949">
    <property type="entry name" value="HTH_GNTR"/>
    <property type="match status" value="1"/>
</dbReference>
<dbReference type="InterPro" id="IPR036388">
    <property type="entry name" value="WH-like_DNA-bd_sf"/>
</dbReference>
<feature type="domain" description="HTH gntR-type" evidence="4">
    <location>
        <begin position="14"/>
        <end position="81"/>
    </location>
</feature>
<organism evidence="5 6">
    <name type="scientific">Cupriavidus oxalaticus</name>
    <dbReference type="NCBI Taxonomy" id="96344"/>
    <lineage>
        <taxon>Bacteria</taxon>
        <taxon>Pseudomonadati</taxon>
        <taxon>Pseudomonadota</taxon>
        <taxon>Betaproteobacteria</taxon>
        <taxon>Burkholderiales</taxon>
        <taxon>Burkholderiaceae</taxon>
        <taxon>Cupriavidus</taxon>
    </lineage>
</organism>
<evidence type="ECO:0000259" key="4">
    <source>
        <dbReference type="PROSITE" id="PS50949"/>
    </source>
</evidence>
<dbReference type="EMBL" id="CP069811">
    <property type="protein sequence ID" value="QRQ92510.1"/>
    <property type="molecule type" value="Genomic_DNA"/>
</dbReference>
<keyword evidence="2" id="KW-0238">DNA-binding</keyword>
<dbReference type="PANTHER" id="PTHR44846:SF1">
    <property type="entry name" value="MANNOSYL-D-GLYCERATE TRANSPORT_METABOLISM SYSTEM REPRESSOR MNGR-RELATED"/>
    <property type="match status" value="1"/>
</dbReference>
<dbReference type="PRINTS" id="PR00035">
    <property type="entry name" value="HTHGNTR"/>
</dbReference>
<dbReference type="InterPro" id="IPR028978">
    <property type="entry name" value="Chorismate_lyase_/UTRA_dom_sf"/>
</dbReference>
<evidence type="ECO:0000256" key="1">
    <source>
        <dbReference type="ARBA" id="ARBA00023015"/>
    </source>
</evidence>
<dbReference type="SUPFAM" id="SSF64288">
    <property type="entry name" value="Chorismate lyase-like"/>
    <property type="match status" value="1"/>
</dbReference>
<keyword evidence="3" id="KW-0804">Transcription</keyword>
<evidence type="ECO:0000313" key="6">
    <source>
        <dbReference type="Proteomes" id="UP000623307"/>
    </source>
</evidence>
<evidence type="ECO:0000256" key="2">
    <source>
        <dbReference type="ARBA" id="ARBA00023125"/>
    </source>
</evidence>
<gene>
    <name evidence="5" type="ORF">JTE92_01375</name>
</gene>
<keyword evidence="6" id="KW-1185">Reference proteome</keyword>
<evidence type="ECO:0000256" key="3">
    <source>
        <dbReference type="ARBA" id="ARBA00023163"/>
    </source>
</evidence>
<dbReference type="Pfam" id="PF07702">
    <property type="entry name" value="UTRA"/>
    <property type="match status" value="1"/>
</dbReference>
<sequence length="267" mass="29885">MLSVDARVPRARGTSLHRQLFMVLRDEILRGSYPSGLLPKEEALCERFDVSRITVRRALADLAAEGLVESRHGRGTFVREDRLPMARERPSLSLIDSLRQAAIDTNVQVLQVEQVEAPLDVASMLQLVPGEKAVHALRLRSIDDTPVMLTDAWVPTRFGKQVTAASLRKHALYEILLAQGVKFGRVIQEITTQVCDPLNARLMKTEVGMPLLRVVRVIHDQESRPVQYIAVTMTPERSRILMDIPGDAVNTLSAGQFVHDITKRISE</sequence>
<dbReference type="Proteomes" id="UP000623307">
    <property type="component" value="Chromosome 1"/>
</dbReference>
<dbReference type="Gene3D" id="1.10.10.10">
    <property type="entry name" value="Winged helix-like DNA-binding domain superfamily/Winged helix DNA-binding domain"/>
    <property type="match status" value="1"/>
</dbReference>
<evidence type="ECO:0000313" key="5">
    <source>
        <dbReference type="EMBL" id="QRQ92510.1"/>
    </source>
</evidence>
<reference evidence="5 6" key="1">
    <citation type="submission" date="2021-02" db="EMBL/GenBank/DDBJ databases">
        <title>Complete Genome Sequence of Cupriavidus oxalaticus Strain Ox1, a Soil Oxalate-Degrading Species.</title>
        <authorList>
            <person name="Palmieri F."/>
            <person name="Udriet P."/>
            <person name="Deuasquier M."/>
            <person name="Beaudoing E."/>
            <person name="Johnson S.L."/>
            <person name="Davenport K.W."/>
            <person name="Chain P.S."/>
            <person name="Bindschedler S."/>
            <person name="Junier P."/>
        </authorList>
    </citation>
    <scope>NUCLEOTIDE SEQUENCE [LARGE SCALE GENOMIC DNA]</scope>
    <source>
        <strain evidence="5 6">Ox1</strain>
    </source>
</reference>
<dbReference type="InterPro" id="IPR000524">
    <property type="entry name" value="Tscrpt_reg_HTH_GntR"/>
</dbReference>
<dbReference type="Pfam" id="PF00392">
    <property type="entry name" value="GntR"/>
    <property type="match status" value="1"/>
</dbReference>
<accession>A0ABX7HPY5</accession>
<dbReference type="PANTHER" id="PTHR44846">
    <property type="entry name" value="MANNOSYL-D-GLYCERATE TRANSPORT/METABOLISM SYSTEM REPRESSOR MNGR-RELATED"/>
    <property type="match status" value="1"/>
</dbReference>
<dbReference type="SMART" id="SM00866">
    <property type="entry name" value="UTRA"/>
    <property type="match status" value="1"/>
</dbReference>
<dbReference type="InterPro" id="IPR050679">
    <property type="entry name" value="Bact_HTH_transcr_reg"/>
</dbReference>
<protein>
    <submittedName>
        <fullName evidence="5">GntR family transcriptional regulator</fullName>
    </submittedName>
</protein>
<dbReference type="InterPro" id="IPR011663">
    <property type="entry name" value="UTRA"/>
</dbReference>
<dbReference type="Gene3D" id="3.40.1410.10">
    <property type="entry name" value="Chorismate lyase-like"/>
    <property type="match status" value="1"/>
</dbReference>
<dbReference type="SUPFAM" id="SSF46785">
    <property type="entry name" value="Winged helix' DNA-binding domain"/>
    <property type="match status" value="1"/>
</dbReference>
<proteinExistence type="predicted"/>
<dbReference type="CDD" id="cd07377">
    <property type="entry name" value="WHTH_GntR"/>
    <property type="match status" value="1"/>
</dbReference>
<name>A0ABX7HPY5_9BURK</name>
<dbReference type="SMART" id="SM00345">
    <property type="entry name" value="HTH_GNTR"/>
    <property type="match status" value="1"/>
</dbReference>
<keyword evidence="1" id="KW-0805">Transcription regulation</keyword>